<sequence length="176" mass="17976">MEVEQQTGLPPTTSTSLHSSPARQQLPSAPHPSSTSAPSSAEPRSEPIPMQTYPPGPSAVCTPPPSSPALGAGPSPRNHFRSETLLEAAAISPTARFYCCGEGKGLELRDEFQGWAGTSTSNGAAAATGQTTCPQGAVLSVSPTSVILDAKPVSGASGGGPLRRQSWVNEGKAKEE</sequence>
<feature type="region of interest" description="Disordered" evidence="1">
    <location>
        <begin position="151"/>
        <end position="176"/>
    </location>
</feature>
<protein>
    <submittedName>
        <fullName evidence="2">Uncharacterized protein</fullName>
    </submittedName>
</protein>
<comment type="caution">
    <text evidence="2">The sequence shown here is derived from an EMBL/GenBank/DDBJ whole genome shotgun (WGS) entry which is preliminary data.</text>
</comment>
<dbReference type="Proteomes" id="UP000193467">
    <property type="component" value="Unassembled WGS sequence"/>
</dbReference>
<feature type="region of interest" description="Disordered" evidence="1">
    <location>
        <begin position="1"/>
        <end position="81"/>
    </location>
</feature>
<evidence type="ECO:0000256" key="1">
    <source>
        <dbReference type="SAM" id="MobiDB-lite"/>
    </source>
</evidence>
<evidence type="ECO:0000313" key="2">
    <source>
        <dbReference type="EMBL" id="ORY72236.1"/>
    </source>
</evidence>
<gene>
    <name evidence="2" type="ORF">BCR35DRAFT_307794</name>
</gene>
<accession>A0A1Y2ELX6</accession>
<dbReference type="InParanoid" id="A0A1Y2ELX6"/>
<dbReference type="EMBL" id="MCGR01000053">
    <property type="protein sequence ID" value="ORY72236.1"/>
    <property type="molecule type" value="Genomic_DNA"/>
</dbReference>
<feature type="compositionally biased region" description="Low complexity" evidence="1">
    <location>
        <begin position="7"/>
        <end position="42"/>
    </location>
</feature>
<reference evidence="2 3" key="1">
    <citation type="submission" date="2016-07" db="EMBL/GenBank/DDBJ databases">
        <title>Pervasive Adenine N6-methylation of Active Genes in Fungi.</title>
        <authorList>
            <consortium name="DOE Joint Genome Institute"/>
            <person name="Mondo S.J."/>
            <person name="Dannebaum R.O."/>
            <person name="Kuo R.C."/>
            <person name="Labutti K."/>
            <person name="Haridas S."/>
            <person name="Kuo A."/>
            <person name="Salamov A."/>
            <person name="Ahrendt S.R."/>
            <person name="Lipzen A."/>
            <person name="Sullivan W."/>
            <person name="Andreopoulos W.B."/>
            <person name="Clum A."/>
            <person name="Lindquist E."/>
            <person name="Daum C."/>
            <person name="Ramamoorthy G.K."/>
            <person name="Gryganskyi A."/>
            <person name="Culley D."/>
            <person name="Magnuson J.K."/>
            <person name="James T.Y."/>
            <person name="O'Malley M.A."/>
            <person name="Stajich J.E."/>
            <person name="Spatafora J.W."/>
            <person name="Visel A."/>
            <person name="Grigoriev I.V."/>
        </authorList>
    </citation>
    <scope>NUCLEOTIDE SEQUENCE [LARGE SCALE GENOMIC DNA]</scope>
    <source>
        <strain evidence="2 3">62-1032</strain>
    </source>
</reference>
<name>A0A1Y2ELX6_9BASI</name>
<proteinExistence type="predicted"/>
<keyword evidence="3" id="KW-1185">Reference proteome</keyword>
<dbReference type="AlphaFoldDB" id="A0A1Y2ELX6"/>
<organism evidence="2 3">
    <name type="scientific">Leucosporidium creatinivorum</name>
    <dbReference type="NCBI Taxonomy" id="106004"/>
    <lineage>
        <taxon>Eukaryota</taxon>
        <taxon>Fungi</taxon>
        <taxon>Dikarya</taxon>
        <taxon>Basidiomycota</taxon>
        <taxon>Pucciniomycotina</taxon>
        <taxon>Microbotryomycetes</taxon>
        <taxon>Leucosporidiales</taxon>
        <taxon>Leucosporidium</taxon>
    </lineage>
</organism>
<evidence type="ECO:0000313" key="3">
    <source>
        <dbReference type="Proteomes" id="UP000193467"/>
    </source>
</evidence>
<feature type="compositionally biased region" description="Pro residues" evidence="1">
    <location>
        <begin position="52"/>
        <end position="67"/>
    </location>
</feature>